<evidence type="ECO:0000256" key="2">
    <source>
        <dbReference type="ARBA" id="ARBA00010782"/>
    </source>
</evidence>
<feature type="compositionally biased region" description="Basic residues" evidence="5">
    <location>
        <begin position="344"/>
        <end position="355"/>
    </location>
</feature>
<dbReference type="PANTHER" id="PTHR12728">
    <property type="entry name" value="BRIX DOMAIN CONTAINING PROTEIN"/>
    <property type="match status" value="1"/>
</dbReference>
<dbReference type="Pfam" id="PF04427">
    <property type="entry name" value="Brix"/>
    <property type="match status" value="1"/>
</dbReference>
<keyword evidence="8" id="KW-1185">Reference proteome</keyword>
<sequence>MAPTDKSKLKRPPSEKQPKASVARYLKSVEPQIHEGAKAALLLKGTRCSERMGTLLKDLKAMQAPAVKLLTKKNDIHPFEDASSVEFLMTKNDCATFALASHNKKRPDNLVLGRTFDGALLDCVEFGVGSYRSLQDYKGALKKRVGSKPMFLFTGDAFENDEEHRKLRNLILDFFRGDPVKELSLAGLDHVISVTAMSGKLYLRTYHMRLKKNPSGDKTPLPLLTSCGPDMDLTVRRRQFAPPDLWKQSMKQPRELKVKKVKNQKTNMFGETIGRLHLEKQDISERSGKSIRAIRVADQREKAEEAALTEKDLAAENGEDMEEFKKRSGFDEESGDVVREQPKKRARKARRGPNV</sequence>
<dbReference type="SMART" id="SM00879">
    <property type="entry name" value="Brix"/>
    <property type="match status" value="1"/>
</dbReference>
<evidence type="ECO:0000259" key="6">
    <source>
        <dbReference type="PROSITE" id="PS50833"/>
    </source>
</evidence>
<dbReference type="PROSITE" id="PS50833">
    <property type="entry name" value="BRIX"/>
    <property type="match status" value="1"/>
</dbReference>
<evidence type="ECO:0000313" key="8">
    <source>
        <dbReference type="Proteomes" id="UP001165060"/>
    </source>
</evidence>
<dbReference type="Proteomes" id="UP001165060">
    <property type="component" value="Unassembled WGS sequence"/>
</dbReference>
<dbReference type="InterPro" id="IPR039770">
    <property type="entry name" value="Rpf2"/>
</dbReference>
<protein>
    <recommendedName>
        <fullName evidence="4">Ribosome production factor 2 homolog</fullName>
    </recommendedName>
    <alternativeName>
        <fullName evidence="4">Ribosome biogenesis protein RPF2 homolog</fullName>
    </alternativeName>
</protein>
<accession>A0ABQ6M5N8</accession>
<evidence type="ECO:0000256" key="5">
    <source>
        <dbReference type="SAM" id="MobiDB-lite"/>
    </source>
</evidence>
<name>A0ABQ6M5N8_9STRA</name>
<organism evidence="7 8">
    <name type="scientific">Tetraparma gracilis</name>
    <dbReference type="NCBI Taxonomy" id="2962635"/>
    <lineage>
        <taxon>Eukaryota</taxon>
        <taxon>Sar</taxon>
        <taxon>Stramenopiles</taxon>
        <taxon>Ochrophyta</taxon>
        <taxon>Bolidophyceae</taxon>
        <taxon>Parmales</taxon>
        <taxon>Triparmaceae</taxon>
        <taxon>Tetraparma</taxon>
    </lineage>
</organism>
<feature type="region of interest" description="Disordered" evidence="5">
    <location>
        <begin position="300"/>
        <end position="355"/>
    </location>
</feature>
<evidence type="ECO:0000256" key="1">
    <source>
        <dbReference type="ARBA" id="ARBA00004604"/>
    </source>
</evidence>
<feature type="compositionally biased region" description="Basic and acidic residues" evidence="5">
    <location>
        <begin position="300"/>
        <end position="314"/>
    </location>
</feature>
<evidence type="ECO:0000256" key="3">
    <source>
        <dbReference type="ARBA" id="ARBA00023242"/>
    </source>
</evidence>
<dbReference type="PANTHER" id="PTHR12728:SF0">
    <property type="entry name" value="RIBOSOME PRODUCTION FACTOR 2 HOMOLOG"/>
    <property type="match status" value="1"/>
</dbReference>
<comment type="similarity">
    <text evidence="2 4">Belongs to the RPF2 family.</text>
</comment>
<keyword evidence="3 4" id="KW-0539">Nucleus</keyword>
<reference evidence="7 8" key="1">
    <citation type="journal article" date="2023" name="Commun. Biol.">
        <title>Genome analysis of Parmales, the sister group of diatoms, reveals the evolutionary specialization of diatoms from phago-mixotrophs to photoautotrophs.</title>
        <authorList>
            <person name="Ban H."/>
            <person name="Sato S."/>
            <person name="Yoshikawa S."/>
            <person name="Yamada K."/>
            <person name="Nakamura Y."/>
            <person name="Ichinomiya M."/>
            <person name="Sato N."/>
            <person name="Blanc-Mathieu R."/>
            <person name="Endo H."/>
            <person name="Kuwata A."/>
            <person name="Ogata H."/>
        </authorList>
    </citation>
    <scope>NUCLEOTIDE SEQUENCE [LARGE SCALE GENOMIC DNA]</scope>
</reference>
<evidence type="ECO:0000313" key="7">
    <source>
        <dbReference type="EMBL" id="GMI19995.1"/>
    </source>
</evidence>
<feature type="region of interest" description="Disordered" evidence="5">
    <location>
        <begin position="1"/>
        <end position="21"/>
    </location>
</feature>
<dbReference type="InterPro" id="IPR007109">
    <property type="entry name" value="Brix"/>
</dbReference>
<dbReference type="EMBL" id="BRYB01005066">
    <property type="protein sequence ID" value="GMI19995.1"/>
    <property type="molecule type" value="Genomic_DNA"/>
</dbReference>
<evidence type="ECO:0000256" key="4">
    <source>
        <dbReference type="RuleBase" id="RU367086"/>
    </source>
</evidence>
<gene>
    <name evidence="7" type="ORF">TeGR_g3676</name>
</gene>
<proteinExistence type="inferred from homology"/>
<feature type="domain" description="Brix" evidence="6">
    <location>
        <begin position="38"/>
        <end position="244"/>
    </location>
</feature>
<feature type="compositionally biased region" description="Basic and acidic residues" evidence="5">
    <location>
        <begin position="323"/>
        <end position="343"/>
    </location>
</feature>
<comment type="subcellular location">
    <subcellularLocation>
        <location evidence="1 4">Nucleus</location>
        <location evidence="1 4">Nucleolus</location>
    </subcellularLocation>
</comment>
<comment type="caution">
    <text evidence="7">The sequence shown here is derived from an EMBL/GenBank/DDBJ whole genome shotgun (WGS) entry which is preliminary data.</text>
</comment>